<organism evidence="1">
    <name type="scientific">Ligilactobacillus agilis</name>
    <dbReference type="NCBI Taxonomy" id="1601"/>
    <lineage>
        <taxon>Bacteria</taxon>
        <taxon>Bacillati</taxon>
        <taxon>Bacillota</taxon>
        <taxon>Bacilli</taxon>
        <taxon>Lactobacillales</taxon>
        <taxon>Lactobacillaceae</taxon>
        <taxon>Ligilactobacillus</taxon>
    </lineage>
</organism>
<dbReference type="AlphaFoldDB" id="A0A0A7RET8"/>
<dbReference type="RefSeq" id="WP_050612093.1">
    <property type="nucleotide sequence ID" value="NZ_BLAP01000029.1"/>
</dbReference>
<dbReference type="STRING" id="1601.GCA_001243975_01609"/>
<evidence type="ECO:0000313" key="1">
    <source>
        <dbReference type="EMBL" id="AJA33716.1"/>
    </source>
</evidence>
<accession>A0A0A7RET8</accession>
<dbReference type="KEGG" id="lagl:BEN83_03105"/>
<protein>
    <submittedName>
        <fullName evidence="1">Flagellar basal-body rod modification protein FlgD</fullName>
    </submittedName>
</protein>
<name>A0A0A7RET8_9LACO</name>
<proteinExistence type="predicted"/>
<keyword evidence="1" id="KW-0969">Cilium</keyword>
<sequence length="152" mass="15726">MDVANLSDAVASLATNPNLKSASQQALAKSNSKLDMEAFLKIMAASMSNPSFSGDSSSGGASGATDYVSQLAQFSVLQELTDLETTIAQSAAIQQQQQAFALMGKKVMLNDGQGSTIEGTVSGVQFSKGYAKLMVNGQAYSMGNLIQVGDAK</sequence>
<reference evidence="1" key="1">
    <citation type="journal article" date="2014" name="Appl. Environ. Microbiol.">
        <title>Detection and genomic characterization of motility in Lactobacillus curvatus: confirmation of motility in a species outside the Lactobacillus salivarius clade.</title>
        <authorList>
            <person name="Cousin F.J."/>
            <person name="Lynch S.M."/>
            <person name="Harris H.M."/>
            <person name="McCann A."/>
            <person name="Lynch D.B."/>
            <person name="Neville B.A."/>
            <person name="Irisawa T."/>
            <person name="Okada S."/>
            <person name="Endo A."/>
            <person name="O'Toole P.W."/>
        </authorList>
    </citation>
    <scope>NUCLEOTIDE SEQUENCE</scope>
    <source>
        <strain evidence="1">DSM 20509</strain>
    </source>
</reference>
<keyword evidence="1" id="KW-0966">Cell projection</keyword>
<keyword evidence="1" id="KW-0282">Flagellum</keyword>
<gene>
    <name evidence="1" type="primary">flgD</name>
</gene>
<dbReference type="EMBL" id="KM886859">
    <property type="protein sequence ID" value="AJA33716.1"/>
    <property type="molecule type" value="Genomic_DNA"/>
</dbReference>